<dbReference type="EMBL" id="LCQQ01000013">
    <property type="protein sequence ID" value="KKW21164.1"/>
    <property type="molecule type" value="Genomic_DNA"/>
</dbReference>
<evidence type="ECO:0000256" key="1">
    <source>
        <dbReference type="SAM" id="SignalP"/>
    </source>
</evidence>
<comment type="caution">
    <text evidence="2">The sequence shown here is derived from an EMBL/GenBank/DDBJ whole genome shotgun (WGS) entry which is preliminary data.</text>
</comment>
<reference evidence="2 3" key="1">
    <citation type="journal article" date="2015" name="Nature">
        <title>rRNA introns, odd ribosomes, and small enigmatic genomes across a large radiation of phyla.</title>
        <authorList>
            <person name="Brown C.T."/>
            <person name="Hug L.A."/>
            <person name="Thomas B.C."/>
            <person name="Sharon I."/>
            <person name="Castelle C.J."/>
            <person name="Singh A."/>
            <person name="Wilkins M.J."/>
            <person name="Williams K.H."/>
            <person name="Banfield J.F."/>
        </authorList>
    </citation>
    <scope>NUCLEOTIDE SEQUENCE [LARGE SCALE GENOMIC DNA]</scope>
</reference>
<dbReference type="AlphaFoldDB" id="A0A0G1ZP27"/>
<dbReference type="Proteomes" id="UP000034201">
    <property type="component" value="Unassembled WGS sequence"/>
</dbReference>
<protein>
    <submittedName>
        <fullName evidence="2">Uncharacterized protein</fullName>
    </submittedName>
</protein>
<accession>A0A0G1ZP27</accession>
<feature type="signal peptide" evidence="1">
    <location>
        <begin position="1"/>
        <end position="25"/>
    </location>
</feature>
<evidence type="ECO:0000313" key="3">
    <source>
        <dbReference type="Proteomes" id="UP000034201"/>
    </source>
</evidence>
<name>A0A0G1ZP27_9BACT</name>
<gene>
    <name evidence="2" type="ORF">UY61_C0013G0013</name>
</gene>
<organism evidence="2 3">
    <name type="scientific">Candidatus Adlerbacteria bacterium GW2011_GWC1_50_9</name>
    <dbReference type="NCBI Taxonomy" id="1618608"/>
    <lineage>
        <taxon>Bacteria</taxon>
        <taxon>Candidatus Adleribacteriota</taxon>
    </lineage>
</organism>
<feature type="chain" id="PRO_5002541458" evidence="1">
    <location>
        <begin position="26"/>
        <end position="165"/>
    </location>
</feature>
<sequence length="165" mass="17532">MPKLLVALLAVAVLAPAAVPFEAAADPGTKAVNTLSNAAFGWFNCPKAWVDEGSKWSNPVRGVVGVLVTGPIMCGLNVGATYLGVAADVVTIPWDGNVLPPSTIFDKKNPDASRVYWFLGSHSLSIARTFVRQFPFGSNEARNCLCWSSSVVTSVPFSFFPVISE</sequence>
<keyword evidence="1" id="KW-0732">Signal</keyword>
<proteinExistence type="predicted"/>
<evidence type="ECO:0000313" key="2">
    <source>
        <dbReference type="EMBL" id="KKW21164.1"/>
    </source>
</evidence>